<dbReference type="SUPFAM" id="SSF51445">
    <property type="entry name" value="(Trans)glycosidases"/>
    <property type="match status" value="1"/>
</dbReference>
<dbReference type="GO" id="GO:0005524">
    <property type="term" value="F:ATP binding"/>
    <property type="evidence" value="ECO:0007669"/>
    <property type="project" value="UniProtKB-KW"/>
</dbReference>
<dbReference type="InterPro" id="IPR008811">
    <property type="entry name" value="Glycosyl_hydrolases_36"/>
</dbReference>
<keyword evidence="2" id="KW-0119">Carbohydrate metabolism</keyword>
<keyword evidence="3" id="KW-0234">DNA repair</keyword>
<reference evidence="7" key="2">
    <citation type="submission" date="2023-05" db="EMBL/GenBank/DDBJ databases">
        <authorList>
            <person name="Schelkunov M.I."/>
        </authorList>
    </citation>
    <scope>NUCLEOTIDE SEQUENCE</scope>
    <source>
        <strain evidence="7">Hsosn_3</strain>
        <tissue evidence="7">Leaf</tissue>
    </source>
</reference>
<evidence type="ECO:0000256" key="1">
    <source>
        <dbReference type="ARBA" id="ARBA00007240"/>
    </source>
</evidence>
<name>A0AAD8JFH2_9APIA</name>
<evidence type="ECO:0000313" key="7">
    <source>
        <dbReference type="EMBL" id="KAK1402479.1"/>
    </source>
</evidence>
<evidence type="ECO:0000256" key="2">
    <source>
        <dbReference type="ARBA" id="ARBA00023277"/>
    </source>
</evidence>
<keyword evidence="3" id="KW-0547">Nucleotide-binding</keyword>
<keyword evidence="3" id="KW-0378">Hydrolase</keyword>
<dbReference type="InterPro" id="IPR025476">
    <property type="entry name" value="Helitron_helicase-like"/>
</dbReference>
<dbReference type="Pfam" id="PF05970">
    <property type="entry name" value="PIF1"/>
    <property type="match status" value="1"/>
</dbReference>
<dbReference type="Pfam" id="PF05691">
    <property type="entry name" value="Raffinose_syn"/>
    <property type="match status" value="1"/>
</dbReference>
<comment type="catalytic activity">
    <reaction evidence="3">
        <text>ATP + H2O = ADP + phosphate + H(+)</text>
        <dbReference type="Rhea" id="RHEA:13065"/>
        <dbReference type="ChEBI" id="CHEBI:15377"/>
        <dbReference type="ChEBI" id="CHEBI:15378"/>
        <dbReference type="ChEBI" id="CHEBI:30616"/>
        <dbReference type="ChEBI" id="CHEBI:43474"/>
        <dbReference type="ChEBI" id="CHEBI:456216"/>
        <dbReference type="EC" id="5.6.2.3"/>
    </reaction>
</comment>
<comment type="similarity">
    <text evidence="3">Belongs to the helicase family.</text>
</comment>
<feature type="domain" description="DNA helicase Pif1-like DEAD-box helicase" evidence="5">
    <location>
        <begin position="624"/>
        <end position="693"/>
    </location>
</feature>
<dbReference type="GO" id="GO:0006310">
    <property type="term" value="P:DNA recombination"/>
    <property type="evidence" value="ECO:0007669"/>
    <property type="project" value="UniProtKB-KW"/>
</dbReference>
<comment type="cofactor">
    <cofactor evidence="3">
        <name>Mg(2+)</name>
        <dbReference type="ChEBI" id="CHEBI:18420"/>
    </cofactor>
</comment>
<dbReference type="Proteomes" id="UP001237642">
    <property type="component" value="Unassembled WGS sequence"/>
</dbReference>
<protein>
    <recommendedName>
        <fullName evidence="3">ATP-dependent DNA helicase</fullName>
        <ecNumber evidence="3">5.6.2.3</ecNumber>
    </recommendedName>
</protein>
<comment type="caution">
    <text evidence="7">The sequence shown here is derived from an EMBL/GenBank/DDBJ whole genome shotgun (WGS) entry which is preliminary data.</text>
</comment>
<dbReference type="AlphaFoldDB" id="A0AAD8JFH2"/>
<keyword evidence="3" id="KW-0233">DNA recombination</keyword>
<dbReference type="EMBL" id="JAUIZM010000001">
    <property type="protein sequence ID" value="KAK1402479.1"/>
    <property type="molecule type" value="Genomic_DNA"/>
</dbReference>
<dbReference type="PANTHER" id="PTHR31268:SF32">
    <property type="entry name" value="GALACTINOL--SUCROSE GALACTOSYLTRANSFERASE 2-RELATED"/>
    <property type="match status" value="1"/>
</dbReference>
<dbReference type="Pfam" id="PF14214">
    <property type="entry name" value="Helitron_like_N"/>
    <property type="match status" value="1"/>
</dbReference>
<evidence type="ECO:0000256" key="4">
    <source>
        <dbReference type="SAM" id="MobiDB-lite"/>
    </source>
</evidence>
<feature type="region of interest" description="Disordered" evidence="4">
    <location>
        <begin position="27"/>
        <end position="95"/>
    </location>
</feature>
<evidence type="ECO:0000259" key="6">
    <source>
        <dbReference type="Pfam" id="PF14214"/>
    </source>
</evidence>
<keyword evidence="3" id="KW-0067">ATP-binding</keyword>
<dbReference type="EC" id="5.6.2.3" evidence="3"/>
<feature type="domain" description="Helitron helicase-like" evidence="6">
    <location>
        <begin position="311"/>
        <end position="492"/>
    </location>
</feature>
<dbReference type="InterPro" id="IPR017853">
    <property type="entry name" value="GH"/>
</dbReference>
<keyword evidence="3" id="KW-0347">Helicase</keyword>
<keyword evidence="3" id="KW-0227">DNA damage</keyword>
<dbReference type="PANTHER" id="PTHR31268">
    <property type="match status" value="1"/>
</dbReference>
<comment type="similarity">
    <text evidence="1">Belongs to the glycosyl hydrolases 36 family.</text>
</comment>
<evidence type="ECO:0000259" key="5">
    <source>
        <dbReference type="Pfam" id="PF05970"/>
    </source>
</evidence>
<dbReference type="GO" id="GO:0043139">
    <property type="term" value="F:5'-3' DNA helicase activity"/>
    <property type="evidence" value="ECO:0007669"/>
    <property type="project" value="UniProtKB-EC"/>
</dbReference>
<reference evidence="7" key="1">
    <citation type="submission" date="2023-02" db="EMBL/GenBank/DDBJ databases">
        <title>Genome of toxic invasive species Heracleum sosnowskyi carries increased number of genes despite the absence of recent whole-genome duplications.</title>
        <authorList>
            <person name="Schelkunov M."/>
            <person name="Shtratnikova V."/>
            <person name="Makarenko M."/>
            <person name="Klepikova A."/>
            <person name="Omelchenko D."/>
            <person name="Novikova G."/>
            <person name="Obukhova E."/>
            <person name="Bogdanov V."/>
            <person name="Penin A."/>
            <person name="Logacheva M."/>
        </authorList>
    </citation>
    <scope>NUCLEOTIDE SEQUENCE</scope>
    <source>
        <strain evidence="7">Hsosn_3</strain>
        <tissue evidence="7">Leaf</tissue>
    </source>
</reference>
<dbReference type="GO" id="GO:0000723">
    <property type="term" value="P:telomere maintenance"/>
    <property type="evidence" value="ECO:0007669"/>
    <property type="project" value="InterPro"/>
</dbReference>
<sequence length="1043" mass="117786">MEGTSRKRGRPRIPVTEDVIESRRLAKQRYNQRYNARRAEGTTSHGPSTETTVHFTGTTSHGPSMETTVDAASIPLRRRGGVSAAESPRRRGSIDKKKTNFGEYINFLSTTNIILDIGAQDQVCGYCGALVWAAEFTGRHVGPGPKAYSICCAKGKEAIDHRLNFPRSGDKLDPDIVNLILQMLTRDNVLVGIYKQLRERYHVAQQIPVCLRLLERRSTDGRFVNLLGINDYEFAGLAVDEDLSNRKDILVHYKQRGLERITELHPCFMSLQYPLLFPRGEDGFRLGIKYRGATNAGKDDENTVSMREFQTFRLQYRSSEGHTLLLGGRLFLQYVVDAWCCIERGRLKWVELHQSIIRSELYNNLVDSFSRGDVSAADVGKRIVLPSSFTGGFRYMQQNYQDSLALCKEYGHPDLFVTFTCNPQWVEIQRALANTGCRDASVRPDLVARVFKLKLDAMMSDFMKKDVLGRVLAAVYTIEFQKRGLPHAHIVLWLADGDKIMSTDEIDSVISAELPDKETDKVAYEAVAQFMMHGPCGEANPRCPCMANGKCTKYYPRPYTSSTTIDSNGYATYRRRDTGQTVEVNKIHLDNRHVVPYNRGLLVKYQAHINVERCNRSQSIKYLFKQTLPVVPKAGREGIVAASISKSYLWRECKVFTLLENMRVDKDVPPITVDGEVVNFKDWMLRLGNGVQQTYDLGDGTDSSWINIPKEVQVTYSGDPVKAIVDEIYRDLNKNHGSLEYLRDRAILTPLNEYVDKINREVLDRLPGESRVYKSSDTICKGSSTNASDEVLYPPEYLNSLKFSAEGVEDGLKSFSERGISPRFLIIDDGWQQFGTDNKGSDCVVQEGARFANRLTGMRENVKFQNKEKTDNQPPGLQILVNDVKKHHSVKASDDFYPRDPASHTINILSVAYNTLFFGEFMQPDWDMFHSLHPAADYHAAARSVGGCPIYVSDKPGNHNFDILRKLVLHDGSVLRAQLPGRLTRDCLFTDPARDGKSLLKIWNVNKCSGVVGVLNCQGAGWCKDVKKTRTLSIPVPEQEMYR</sequence>
<feature type="compositionally biased region" description="Polar residues" evidence="4">
    <location>
        <begin position="41"/>
        <end position="67"/>
    </location>
</feature>
<proteinExistence type="inferred from homology"/>
<evidence type="ECO:0000313" key="8">
    <source>
        <dbReference type="Proteomes" id="UP001237642"/>
    </source>
</evidence>
<accession>A0AAD8JFH2</accession>
<keyword evidence="8" id="KW-1185">Reference proteome</keyword>
<evidence type="ECO:0000256" key="3">
    <source>
        <dbReference type="RuleBase" id="RU363044"/>
    </source>
</evidence>
<dbReference type="GO" id="GO:0052692">
    <property type="term" value="F:raffinose alpha-galactosidase activity"/>
    <property type="evidence" value="ECO:0007669"/>
    <property type="project" value="TreeGrafter"/>
</dbReference>
<gene>
    <name evidence="7" type="ORF">POM88_002084</name>
</gene>
<organism evidence="7 8">
    <name type="scientific">Heracleum sosnowskyi</name>
    <dbReference type="NCBI Taxonomy" id="360622"/>
    <lineage>
        <taxon>Eukaryota</taxon>
        <taxon>Viridiplantae</taxon>
        <taxon>Streptophyta</taxon>
        <taxon>Embryophyta</taxon>
        <taxon>Tracheophyta</taxon>
        <taxon>Spermatophyta</taxon>
        <taxon>Magnoliopsida</taxon>
        <taxon>eudicotyledons</taxon>
        <taxon>Gunneridae</taxon>
        <taxon>Pentapetalae</taxon>
        <taxon>asterids</taxon>
        <taxon>campanulids</taxon>
        <taxon>Apiales</taxon>
        <taxon>Apiaceae</taxon>
        <taxon>Apioideae</taxon>
        <taxon>apioid superclade</taxon>
        <taxon>Tordylieae</taxon>
        <taxon>Tordyliinae</taxon>
        <taxon>Heracleum</taxon>
    </lineage>
</organism>
<dbReference type="InterPro" id="IPR010285">
    <property type="entry name" value="DNA_helicase_pif1-like_DEAD"/>
</dbReference>
<dbReference type="GO" id="GO:0006281">
    <property type="term" value="P:DNA repair"/>
    <property type="evidence" value="ECO:0007669"/>
    <property type="project" value="UniProtKB-KW"/>
</dbReference>